<accession>A0A2J7RDQ0</accession>
<dbReference type="GO" id="GO:0003676">
    <property type="term" value="F:nucleic acid binding"/>
    <property type="evidence" value="ECO:0007669"/>
    <property type="project" value="InterPro"/>
</dbReference>
<comment type="caution">
    <text evidence="1">The sequence shown here is derived from an EMBL/GenBank/DDBJ whole genome shotgun (WGS) entry which is preliminary data.</text>
</comment>
<reference evidence="1 2" key="1">
    <citation type="submission" date="2017-12" db="EMBL/GenBank/DDBJ databases">
        <title>Hemimetabolous genomes reveal molecular basis of termite eusociality.</title>
        <authorList>
            <person name="Harrison M.C."/>
            <person name="Jongepier E."/>
            <person name="Robertson H.M."/>
            <person name="Arning N."/>
            <person name="Bitard-Feildel T."/>
            <person name="Chao H."/>
            <person name="Childers C.P."/>
            <person name="Dinh H."/>
            <person name="Doddapaneni H."/>
            <person name="Dugan S."/>
            <person name="Gowin J."/>
            <person name="Greiner C."/>
            <person name="Han Y."/>
            <person name="Hu H."/>
            <person name="Hughes D.S.T."/>
            <person name="Huylmans A.-K."/>
            <person name="Kemena C."/>
            <person name="Kremer L.P.M."/>
            <person name="Lee S.L."/>
            <person name="Lopez-Ezquerra A."/>
            <person name="Mallet L."/>
            <person name="Monroy-Kuhn J.M."/>
            <person name="Moser A."/>
            <person name="Murali S.C."/>
            <person name="Muzny D.M."/>
            <person name="Otani S."/>
            <person name="Piulachs M.-D."/>
            <person name="Poelchau M."/>
            <person name="Qu J."/>
            <person name="Schaub F."/>
            <person name="Wada-Katsumata A."/>
            <person name="Worley K.C."/>
            <person name="Xie Q."/>
            <person name="Ylla G."/>
            <person name="Poulsen M."/>
            <person name="Gibbs R.A."/>
            <person name="Schal C."/>
            <person name="Richards S."/>
            <person name="Belles X."/>
            <person name="Korb J."/>
            <person name="Bornberg-Bauer E."/>
        </authorList>
    </citation>
    <scope>NUCLEOTIDE SEQUENCE [LARGE SCALE GENOMIC DNA]</scope>
    <source>
        <tissue evidence="1">Whole body</tissue>
    </source>
</reference>
<dbReference type="InterPro" id="IPR036397">
    <property type="entry name" value="RNaseH_sf"/>
</dbReference>
<protein>
    <recommendedName>
        <fullName evidence="3">DUF4817 domain-containing protein</fullName>
    </recommendedName>
</protein>
<dbReference type="Proteomes" id="UP000235965">
    <property type="component" value="Unassembled WGS sequence"/>
</dbReference>
<dbReference type="AlphaFoldDB" id="A0A2J7RDQ0"/>
<proteinExistence type="predicted"/>
<dbReference type="PANTHER" id="PTHR47326">
    <property type="entry name" value="TRANSPOSABLE ELEMENT TC3 TRANSPOSASE-LIKE PROTEIN"/>
    <property type="match status" value="1"/>
</dbReference>
<dbReference type="STRING" id="105785.A0A2J7RDQ0"/>
<feature type="non-terminal residue" evidence="1">
    <location>
        <position position="1"/>
    </location>
</feature>
<evidence type="ECO:0000313" key="2">
    <source>
        <dbReference type="Proteomes" id="UP000235965"/>
    </source>
</evidence>
<dbReference type="Gene3D" id="3.30.420.10">
    <property type="entry name" value="Ribonuclease H-like superfamily/Ribonuclease H"/>
    <property type="match status" value="1"/>
</dbReference>
<evidence type="ECO:0008006" key="3">
    <source>
        <dbReference type="Google" id="ProtNLM"/>
    </source>
</evidence>
<keyword evidence="2" id="KW-1185">Reference proteome</keyword>
<dbReference type="EMBL" id="NEVH01005285">
    <property type="protein sequence ID" value="PNF38966.1"/>
    <property type="molecule type" value="Genomic_DNA"/>
</dbReference>
<organism evidence="1 2">
    <name type="scientific">Cryptotermes secundus</name>
    <dbReference type="NCBI Taxonomy" id="105785"/>
    <lineage>
        <taxon>Eukaryota</taxon>
        <taxon>Metazoa</taxon>
        <taxon>Ecdysozoa</taxon>
        <taxon>Arthropoda</taxon>
        <taxon>Hexapoda</taxon>
        <taxon>Insecta</taxon>
        <taxon>Pterygota</taxon>
        <taxon>Neoptera</taxon>
        <taxon>Polyneoptera</taxon>
        <taxon>Dictyoptera</taxon>
        <taxon>Blattodea</taxon>
        <taxon>Blattoidea</taxon>
        <taxon>Termitoidae</taxon>
        <taxon>Kalotermitidae</taxon>
        <taxon>Cryptotermitinae</taxon>
        <taxon>Cryptotermes</taxon>
    </lineage>
</organism>
<dbReference type="InParanoid" id="A0A2J7RDQ0"/>
<dbReference type="PANTHER" id="PTHR47326:SF1">
    <property type="entry name" value="HTH PSQ-TYPE DOMAIN-CONTAINING PROTEIN"/>
    <property type="match status" value="1"/>
</dbReference>
<evidence type="ECO:0000313" key="1">
    <source>
        <dbReference type="EMBL" id="PNF38966.1"/>
    </source>
</evidence>
<sequence>SILRRYRQLKHTDCLCKRKSTSRPNVPDETVARVRESFVRRPQKSTVRATRELGLPQQFQQDGASPHWNINVRRYLNNELRHLWIGRVGEDDIALFTWPPRSRNLTPCDFFLWRYIKDCVYITPLPRTLVELKE</sequence>
<gene>
    <name evidence="1" type="ORF">B7P43_G06601</name>
</gene>
<name>A0A2J7RDQ0_9NEOP</name>